<reference evidence="2" key="1">
    <citation type="submission" date="2018-05" db="EMBL/GenBank/DDBJ databases">
        <authorList>
            <person name="Lanie J.A."/>
            <person name="Ng W.-L."/>
            <person name="Kazmierczak K.M."/>
            <person name="Andrzejewski T.M."/>
            <person name="Davidsen T.M."/>
            <person name="Wayne K.J."/>
            <person name="Tettelin H."/>
            <person name="Glass J.I."/>
            <person name="Rusch D."/>
            <person name="Podicherti R."/>
            <person name="Tsui H.-C.T."/>
            <person name="Winkler M.E."/>
        </authorList>
    </citation>
    <scope>NUCLEOTIDE SEQUENCE</scope>
</reference>
<name>A0A381RPH5_9ZZZZ</name>
<sequence length="41" mass="4517">MKGLPTRAENLLTRDVGAGAAPRQDGYRGCGWWDLRLTGKE</sequence>
<protein>
    <submittedName>
        <fullName evidence="2">Uncharacterized protein</fullName>
    </submittedName>
</protein>
<dbReference type="AlphaFoldDB" id="A0A381RPH5"/>
<evidence type="ECO:0000256" key="1">
    <source>
        <dbReference type="SAM" id="MobiDB-lite"/>
    </source>
</evidence>
<organism evidence="2">
    <name type="scientific">marine metagenome</name>
    <dbReference type="NCBI Taxonomy" id="408172"/>
    <lineage>
        <taxon>unclassified sequences</taxon>
        <taxon>metagenomes</taxon>
        <taxon>ecological metagenomes</taxon>
    </lineage>
</organism>
<gene>
    <name evidence="2" type="ORF">METZ01_LOCUS46008</name>
</gene>
<accession>A0A381RPH5</accession>
<proteinExistence type="predicted"/>
<feature type="region of interest" description="Disordered" evidence="1">
    <location>
        <begin position="1"/>
        <end position="24"/>
    </location>
</feature>
<evidence type="ECO:0000313" key="2">
    <source>
        <dbReference type="EMBL" id="SUZ93154.1"/>
    </source>
</evidence>
<dbReference type="EMBL" id="UINC01002122">
    <property type="protein sequence ID" value="SUZ93154.1"/>
    <property type="molecule type" value="Genomic_DNA"/>
</dbReference>